<sequence length="451" mass="51142">MNKKLLTRLALTIICSISLAGCSTEEIPSTPSSSGNTPATKLETTMKDNQTPLQWLEKNASKLKTTEPRASLEDLQPLKEMIGSASIVGLGEASHGMHEIFTMKHRIVQYMVTELGFTNLVLEENWGNGLMLDHYVLTGEGHPSKNLSPVFNNKEETQMLEWIRDYNANPKHVNKVRVIGMDQQKLDEHVFNKISDYIQQYHPNLISQLNGKMKELIPATKDEQSFAELPKDEKEKHLSNARSIIDLLEKNKANTGKQKEDYAWALHSARIIEQFIHMFAAEEQPEFFLRHDIAMYENAKWTQEQWGKTIVWGHNGHISKTNILPFVYPEMSGQHLAKHYGDKYVSIGTSIHSGSYNGINESGKFGPYGTVKIDDPNSINYTFGQVKQDQFFVDLRKASGSVKTWLDETRPLFAGITKLGPEVPLFVDAAFGKTFDIFFYIKKVTPSQMNE</sequence>
<dbReference type="PROSITE" id="PS51257">
    <property type="entry name" value="PROKAR_LIPOPROTEIN"/>
    <property type="match status" value="1"/>
</dbReference>
<dbReference type="AlphaFoldDB" id="A0A3M8D2S5"/>
<evidence type="ECO:0000256" key="1">
    <source>
        <dbReference type="SAM" id="MobiDB-lite"/>
    </source>
</evidence>
<feature type="signal peptide" evidence="2">
    <location>
        <begin position="1"/>
        <end position="20"/>
    </location>
</feature>
<dbReference type="SUPFAM" id="SSF159501">
    <property type="entry name" value="EreA/ChaN-like"/>
    <property type="match status" value="1"/>
</dbReference>
<dbReference type="PANTHER" id="PTHR31299">
    <property type="entry name" value="ESTERASE, PUTATIVE (AFU_ORTHOLOGUE AFUA_1G05850)-RELATED"/>
    <property type="match status" value="1"/>
</dbReference>
<proteinExistence type="predicted"/>
<reference evidence="3 4" key="1">
    <citation type="submission" date="2018-10" db="EMBL/GenBank/DDBJ databases">
        <title>Phylogenomics of Brevibacillus.</title>
        <authorList>
            <person name="Dunlap C."/>
        </authorList>
    </citation>
    <scope>NUCLEOTIDE SEQUENCE [LARGE SCALE GENOMIC DNA]</scope>
    <source>
        <strain evidence="3 4">JCM 15716</strain>
    </source>
</reference>
<dbReference type="Gene3D" id="1.20.1440.30">
    <property type="entry name" value="Biosynthetic Protein domain"/>
    <property type="match status" value="1"/>
</dbReference>
<dbReference type="Proteomes" id="UP000271031">
    <property type="component" value="Unassembled WGS sequence"/>
</dbReference>
<dbReference type="InterPro" id="IPR052036">
    <property type="entry name" value="Hydrolase/PRTase-associated"/>
</dbReference>
<dbReference type="CDD" id="cd14728">
    <property type="entry name" value="Ere-like"/>
    <property type="match status" value="1"/>
</dbReference>
<feature type="compositionally biased region" description="Polar residues" evidence="1">
    <location>
        <begin position="35"/>
        <end position="44"/>
    </location>
</feature>
<keyword evidence="2" id="KW-0732">Signal</keyword>
<dbReference type="OrthoDB" id="9810066at2"/>
<dbReference type="InterPro" id="IPR014622">
    <property type="entry name" value="UCP036794_erythomycin"/>
</dbReference>
<dbReference type="RefSeq" id="WP_122920444.1">
    <property type="nucleotide sequence ID" value="NZ_RHHQ01000020.1"/>
</dbReference>
<dbReference type="PANTHER" id="PTHR31299:SF0">
    <property type="entry name" value="ESTERASE, PUTATIVE (AFU_ORTHOLOGUE AFUA_1G05850)-RELATED"/>
    <property type="match status" value="1"/>
</dbReference>
<evidence type="ECO:0000256" key="2">
    <source>
        <dbReference type="SAM" id="SignalP"/>
    </source>
</evidence>
<name>A0A3M8D2S5_9BACL</name>
<feature type="compositionally biased region" description="Low complexity" evidence="1">
    <location>
        <begin position="24"/>
        <end position="34"/>
    </location>
</feature>
<comment type="caution">
    <text evidence="3">The sequence shown here is derived from an EMBL/GenBank/DDBJ whole genome shotgun (WGS) entry which is preliminary data.</text>
</comment>
<evidence type="ECO:0000313" key="4">
    <source>
        <dbReference type="Proteomes" id="UP000271031"/>
    </source>
</evidence>
<dbReference type="InterPro" id="IPR007815">
    <property type="entry name" value="Emycin_Estase"/>
</dbReference>
<dbReference type="EMBL" id="RHHQ01000020">
    <property type="protein sequence ID" value="RNB82366.1"/>
    <property type="molecule type" value="Genomic_DNA"/>
</dbReference>
<dbReference type="Gene3D" id="3.40.1660.10">
    <property type="entry name" value="EreA-like (biosynthetic domain)"/>
    <property type="match status" value="1"/>
</dbReference>
<protein>
    <submittedName>
        <fullName evidence="3">Erythromycin esterase family protein</fullName>
    </submittedName>
</protein>
<gene>
    <name evidence="3" type="ORF">EDM56_23890</name>
</gene>
<feature type="chain" id="PRO_5039202020" evidence="2">
    <location>
        <begin position="21"/>
        <end position="451"/>
    </location>
</feature>
<dbReference type="Gene3D" id="3.30.1870.10">
    <property type="entry name" value="EreA-like, domain 2"/>
    <property type="match status" value="1"/>
</dbReference>
<dbReference type="Pfam" id="PF05139">
    <property type="entry name" value="Erythro_esteras"/>
    <property type="match status" value="1"/>
</dbReference>
<dbReference type="PIRSF" id="PIRSF036794">
    <property type="entry name" value="UCP_erythr_ester"/>
    <property type="match status" value="1"/>
</dbReference>
<dbReference type="GO" id="GO:0046677">
    <property type="term" value="P:response to antibiotic"/>
    <property type="evidence" value="ECO:0007669"/>
    <property type="project" value="InterPro"/>
</dbReference>
<accession>A0A3M8D2S5</accession>
<evidence type="ECO:0000313" key="3">
    <source>
        <dbReference type="EMBL" id="RNB82366.1"/>
    </source>
</evidence>
<keyword evidence="4" id="KW-1185">Reference proteome</keyword>
<feature type="region of interest" description="Disordered" evidence="1">
    <location>
        <begin position="24"/>
        <end position="44"/>
    </location>
</feature>
<organism evidence="3 4">
    <name type="scientific">Brevibacillus fluminis</name>
    <dbReference type="NCBI Taxonomy" id="511487"/>
    <lineage>
        <taxon>Bacteria</taxon>
        <taxon>Bacillati</taxon>
        <taxon>Bacillota</taxon>
        <taxon>Bacilli</taxon>
        <taxon>Bacillales</taxon>
        <taxon>Paenibacillaceae</taxon>
        <taxon>Brevibacillus</taxon>
    </lineage>
</organism>